<evidence type="ECO:0000256" key="2">
    <source>
        <dbReference type="SAM" id="MobiDB-lite"/>
    </source>
</evidence>
<gene>
    <name evidence="3" type="ORF">ABB37_05108</name>
</gene>
<dbReference type="EMBL" id="LGTL01000009">
    <property type="protein sequence ID" value="KPA80109.1"/>
    <property type="molecule type" value="Genomic_DNA"/>
</dbReference>
<dbReference type="VEuPathDB" id="TriTrypDB:LpyrH10_09_2080"/>
<dbReference type="AlphaFoldDB" id="A0A0M9G182"/>
<evidence type="ECO:0000256" key="1">
    <source>
        <dbReference type="SAM" id="Coils"/>
    </source>
</evidence>
<feature type="compositionally biased region" description="Basic and acidic residues" evidence="2">
    <location>
        <begin position="79"/>
        <end position="91"/>
    </location>
</feature>
<dbReference type="EMBL" id="LGTL01000009">
    <property type="protein sequence ID" value="KPA80108.1"/>
    <property type="molecule type" value="Genomic_DNA"/>
</dbReference>
<keyword evidence="1" id="KW-0175">Coiled coil</keyword>
<keyword evidence="4" id="KW-1185">Reference proteome</keyword>
<comment type="caution">
    <text evidence="3">The sequence shown here is derived from an EMBL/GenBank/DDBJ whole genome shotgun (WGS) entry which is preliminary data.</text>
</comment>
<dbReference type="GeneID" id="26905399"/>
<reference evidence="3 4" key="1">
    <citation type="submission" date="2015-07" db="EMBL/GenBank/DDBJ databases">
        <title>High-quality genome of monoxenous trypanosomatid Leptomonas pyrrhocoris.</title>
        <authorList>
            <person name="Flegontov P."/>
            <person name="Butenko A."/>
            <person name="Firsov S."/>
            <person name="Vlcek C."/>
            <person name="Logacheva M.D."/>
            <person name="Field M."/>
            <person name="Filatov D."/>
            <person name="Flegontova O."/>
            <person name="Gerasimov E."/>
            <person name="Jackson A.P."/>
            <person name="Kelly S."/>
            <person name="Opperdoes F."/>
            <person name="O'Reilly A."/>
            <person name="Votypka J."/>
            <person name="Yurchenko V."/>
            <person name="Lukes J."/>
        </authorList>
    </citation>
    <scope>NUCLEOTIDE SEQUENCE [LARGE SCALE GENOMIC DNA]</scope>
    <source>
        <strain evidence="3">H10</strain>
    </source>
</reference>
<feature type="region of interest" description="Disordered" evidence="2">
    <location>
        <begin position="31"/>
        <end position="98"/>
    </location>
</feature>
<feature type="compositionally biased region" description="Low complexity" evidence="2">
    <location>
        <begin position="65"/>
        <end position="78"/>
    </location>
</feature>
<proteinExistence type="predicted"/>
<evidence type="ECO:0000313" key="3">
    <source>
        <dbReference type="EMBL" id="KPA80109.1"/>
    </source>
</evidence>
<dbReference type="RefSeq" id="XP_015658547.1">
    <property type="nucleotide sequence ID" value="XM_015803031.1"/>
</dbReference>
<protein>
    <submittedName>
        <fullName evidence="3">Uncharacterized protein</fullName>
    </submittedName>
</protein>
<accession>A0A0M9G182</accession>
<dbReference type="OMA" id="AMTRQHE"/>
<organism evidence="3 4">
    <name type="scientific">Leptomonas pyrrhocoris</name>
    <name type="common">Firebug parasite</name>
    <dbReference type="NCBI Taxonomy" id="157538"/>
    <lineage>
        <taxon>Eukaryota</taxon>
        <taxon>Discoba</taxon>
        <taxon>Euglenozoa</taxon>
        <taxon>Kinetoplastea</taxon>
        <taxon>Metakinetoplastina</taxon>
        <taxon>Trypanosomatida</taxon>
        <taxon>Trypanosomatidae</taxon>
        <taxon>Leishmaniinae</taxon>
        <taxon>Leptomonas</taxon>
    </lineage>
</organism>
<evidence type="ECO:0000313" key="4">
    <source>
        <dbReference type="Proteomes" id="UP000037923"/>
    </source>
</evidence>
<sequence>MDDKSGFLSLVVSEFANQDLSYNYGGHDTIPMHADENLQPPSLSQVFNGASKSPPRRTPAEGSLTAGAAIQQQAPAPTRRAETGEEEDRTRSQKPPLHAFFSIDPGRAAATISPADEDAVTQRRWWADTAEVESFLTQLDQAREECAAAGLYTNAQACMQRMEQALRLFAKRLHAETDAVASRTRERMVEQQKRKRLDLRKQCRDNVTAYKRDAAVLIAATQQHYHAQLEKEDMAMRADLRHSGDSAAATDNGSAGPSWSKEVQHLQMELQQYLRQRRYRDAARVRAQLYLLEKQETTVFQREATQRQVQRLQARKAAQASELAEMQAMQRHEVQEMVLAGRAALNELTLNHLAALQTVEDRRLHLHAKTRETLHEYEHAEILDPKATVLKLIRLSQLLWTPPSNAQR</sequence>
<name>A0A0M9G182_LEPPY</name>
<feature type="coiled-coil region" evidence="1">
    <location>
        <begin position="302"/>
        <end position="329"/>
    </location>
</feature>
<dbReference type="RefSeq" id="XP_015658548.1">
    <property type="nucleotide sequence ID" value="XM_015803032.1"/>
</dbReference>
<dbReference type="Proteomes" id="UP000037923">
    <property type="component" value="Unassembled WGS sequence"/>
</dbReference>
<feature type="compositionally biased region" description="Polar residues" evidence="2">
    <location>
        <begin position="39"/>
        <end position="51"/>
    </location>
</feature>
<dbReference type="OrthoDB" id="264519at2759"/>